<evidence type="ECO:0000313" key="2">
    <source>
        <dbReference type="Proteomes" id="UP000006960"/>
    </source>
</evidence>
<evidence type="ECO:0000313" key="1">
    <source>
        <dbReference type="EMBL" id="EJR35185.1"/>
    </source>
</evidence>
<proteinExistence type="predicted"/>
<dbReference type="AlphaFoldDB" id="J8I9U4"/>
<comment type="caution">
    <text evidence="1">The sequence shown here is derived from an EMBL/GenBank/DDBJ whole genome shotgun (WGS) entry which is preliminary data.</text>
</comment>
<dbReference type="PATRIC" id="fig|1053226.3.peg.1825"/>
<name>J8I9U4_BACCE</name>
<dbReference type="Proteomes" id="UP000006960">
    <property type="component" value="Unassembled WGS sequence"/>
</dbReference>
<reference evidence="1 2" key="1">
    <citation type="submission" date="2012-04" db="EMBL/GenBank/DDBJ databases">
        <title>The Genome Sequence of Bacillus cereus VD048.</title>
        <authorList>
            <consortium name="The Broad Institute Genome Sequencing Platform"/>
            <consortium name="The Broad Institute Genome Sequencing Center for Infectious Disease"/>
            <person name="Feldgarden M."/>
            <person name="Van der Auwera G.A."/>
            <person name="Mahillon J."/>
            <person name="Duprez V."/>
            <person name="Timmery S."/>
            <person name="Mattelet C."/>
            <person name="Dierick K."/>
            <person name="Sun M."/>
            <person name="Yu Z."/>
            <person name="Zhu L."/>
            <person name="Hu X."/>
            <person name="Shank E.B."/>
            <person name="Swiecicka I."/>
            <person name="Hansen B.M."/>
            <person name="Andrup L."/>
            <person name="Young S.K."/>
            <person name="Zeng Q."/>
            <person name="Gargeya S."/>
            <person name="Fitzgerald M."/>
            <person name="Haas B."/>
            <person name="Abouelleil A."/>
            <person name="Alvarado L."/>
            <person name="Arachchi H.M."/>
            <person name="Berlin A."/>
            <person name="Chapman S.B."/>
            <person name="Goldberg J."/>
            <person name="Griggs A."/>
            <person name="Gujja S."/>
            <person name="Hansen M."/>
            <person name="Howarth C."/>
            <person name="Imamovic A."/>
            <person name="Larimer J."/>
            <person name="McCowen C."/>
            <person name="Montmayeur A."/>
            <person name="Murphy C."/>
            <person name="Neiman D."/>
            <person name="Pearson M."/>
            <person name="Priest M."/>
            <person name="Roberts A."/>
            <person name="Saif S."/>
            <person name="Shea T."/>
            <person name="Sisk P."/>
            <person name="Sykes S."/>
            <person name="Wortman J."/>
            <person name="Nusbaum C."/>
            <person name="Birren B."/>
        </authorList>
    </citation>
    <scope>NUCLEOTIDE SEQUENCE [LARGE SCALE GENOMIC DNA]</scope>
    <source>
        <strain evidence="1 2">VD048</strain>
    </source>
</reference>
<dbReference type="EMBL" id="AHEU01000009">
    <property type="protein sequence ID" value="EJR35185.1"/>
    <property type="molecule type" value="Genomic_DNA"/>
</dbReference>
<sequence length="64" mass="7792">MQTGVICKQCNNEYKHLKQYDKRLVVLHAHQPFYYEVTPKRIILFFLLTDIKKFVFIDNYQTPL</sequence>
<gene>
    <name evidence="1" type="ORF">IIG_01804</name>
</gene>
<dbReference type="HOGENOM" id="CLU_2858216_0_0_9"/>
<organism evidence="1 2">
    <name type="scientific">Bacillus cereus VD048</name>
    <dbReference type="NCBI Taxonomy" id="1053226"/>
    <lineage>
        <taxon>Bacteria</taxon>
        <taxon>Bacillati</taxon>
        <taxon>Bacillota</taxon>
        <taxon>Bacilli</taxon>
        <taxon>Bacillales</taxon>
        <taxon>Bacillaceae</taxon>
        <taxon>Bacillus</taxon>
        <taxon>Bacillus cereus group</taxon>
    </lineage>
</organism>
<protein>
    <submittedName>
        <fullName evidence="1">Uncharacterized protein</fullName>
    </submittedName>
</protein>
<accession>J8I9U4</accession>